<dbReference type="OrthoDB" id="9782972at2"/>
<dbReference type="SUPFAM" id="SSF51338">
    <property type="entry name" value="Composite domain of metallo-dependent hydrolases"/>
    <property type="match status" value="1"/>
</dbReference>
<dbReference type="PANTHER" id="PTHR43135:SF3">
    <property type="entry name" value="ALPHA-D-RIBOSE 1-METHYLPHOSPHONATE 5-TRIPHOSPHATE DIPHOSPHATASE"/>
    <property type="match status" value="1"/>
</dbReference>
<name>A0A3N1LJX4_9PROT</name>
<dbReference type="AlphaFoldDB" id="A0A3N1LJX4"/>
<dbReference type="Gene3D" id="2.30.40.10">
    <property type="entry name" value="Urease, subunit C, domain 1"/>
    <property type="match status" value="1"/>
</dbReference>
<evidence type="ECO:0000313" key="3">
    <source>
        <dbReference type="Proteomes" id="UP000278222"/>
    </source>
</evidence>
<dbReference type="RefSeq" id="WP_123690128.1">
    <property type="nucleotide sequence ID" value="NZ_AP019700.1"/>
</dbReference>
<dbReference type="Proteomes" id="UP000278222">
    <property type="component" value="Unassembled WGS sequence"/>
</dbReference>
<dbReference type="InterPro" id="IPR057744">
    <property type="entry name" value="OTAase-like"/>
</dbReference>
<keyword evidence="3" id="KW-1185">Reference proteome</keyword>
<accession>A0A3N1LJX4</accession>
<gene>
    <name evidence="2" type="ORF">EDC65_2583</name>
</gene>
<sequence>MSKHVRCGTLFTGAADSAATDQTFIVGDDGRILHVGPTAGAPPPARGDTVLDYSDRFVMPGLHDVHTHLAYGNAKTEEDIDLYAPLEFRALRGLFFAQKCIAAGYTSICAPGDAGQISLSVRNAIRAGLFDGPRVTAAGRYLTTRQGLTDWYPSWIGAPETSIGRLVASKDEAVEEIRVQVKNGVDCIKLAMDGFHRRANGELVAAFTQDETTVMVQEAQRLGKKVVVHARGREATLYSARAGVDLIFHAYYLDDECLDALVKSGSAIGPTLTFPRNIVDFTQPHEPAHLKGRINDTQREFEVACENLRRAKQAGVPMMTGTDSGFAVTPYGEWHARELEIFVQHLGFTPAEALHAATQVTAGFMAEGDRTGLLAPGMAADFIVVDGSPLQNVSVLLDKKRILNVYIDGREMRIPARGYDPRKVTDFAWTNWTDLYTQERVAEIHGHTRGSLAAAE</sequence>
<evidence type="ECO:0000313" key="2">
    <source>
        <dbReference type="EMBL" id="ROP90726.1"/>
    </source>
</evidence>
<dbReference type="PANTHER" id="PTHR43135">
    <property type="entry name" value="ALPHA-D-RIBOSE 1-METHYLPHOSPHONATE 5-TRIPHOSPHATE DIPHOSPHATASE"/>
    <property type="match status" value="1"/>
</dbReference>
<dbReference type="CDD" id="cd01299">
    <property type="entry name" value="Met_dep_hydrolase_A"/>
    <property type="match status" value="1"/>
</dbReference>
<keyword evidence="2" id="KW-0378">Hydrolase</keyword>
<dbReference type="GO" id="GO:0016810">
    <property type="term" value="F:hydrolase activity, acting on carbon-nitrogen (but not peptide) bonds"/>
    <property type="evidence" value="ECO:0007669"/>
    <property type="project" value="InterPro"/>
</dbReference>
<dbReference type="Pfam" id="PF01979">
    <property type="entry name" value="Amidohydro_1"/>
    <property type="match status" value="1"/>
</dbReference>
<feature type="domain" description="Amidohydrolase-related" evidence="1">
    <location>
        <begin position="57"/>
        <end position="411"/>
    </location>
</feature>
<dbReference type="InterPro" id="IPR032466">
    <property type="entry name" value="Metal_Hydrolase"/>
</dbReference>
<dbReference type="InterPro" id="IPR006680">
    <property type="entry name" value="Amidohydro-rel"/>
</dbReference>
<protein>
    <submittedName>
        <fullName evidence="2">Imidazolonepropionase-like amidohydrolase</fullName>
    </submittedName>
</protein>
<comment type="caution">
    <text evidence="2">The sequence shown here is derived from an EMBL/GenBank/DDBJ whole genome shotgun (WGS) entry which is preliminary data.</text>
</comment>
<dbReference type="InterPro" id="IPR011059">
    <property type="entry name" value="Metal-dep_hydrolase_composite"/>
</dbReference>
<dbReference type="Gene3D" id="3.20.20.140">
    <property type="entry name" value="Metal-dependent hydrolases"/>
    <property type="match status" value="1"/>
</dbReference>
<dbReference type="InterPro" id="IPR051781">
    <property type="entry name" value="Metallo-dep_Hydrolase"/>
</dbReference>
<organism evidence="2 3">
    <name type="scientific">Stella humosa</name>
    <dbReference type="NCBI Taxonomy" id="94"/>
    <lineage>
        <taxon>Bacteria</taxon>
        <taxon>Pseudomonadati</taxon>
        <taxon>Pseudomonadota</taxon>
        <taxon>Alphaproteobacteria</taxon>
        <taxon>Rhodospirillales</taxon>
        <taxon>Stellaceae</taxon>
        <taxon>Stella</taxon>
    </lineage>
</organism>
<evidence type="ECO:0000259" key="1">
    <source>
        <dbReference type="Pfam" id="PF01979"/>
    </source>
</evidence>
<reference evidence="2 3" key="1">
    <citation type="submission" date="2018-11" db="EMBL/GenBank/DDBJ databases">
        <title>Genomic Encyclopedia of Type Strains, Phase IV (KMG-IV): sequencing the most valuable type-strain genomes for metagenomic binning, comparative biology and taxonomic classification.</title>
        <authorList>
            <person name="Goeker M."/>
        </authorList>
    </citation>
    <scope>NUCLEOTIDE SEQUENCE [LARGE SCALE GENOMIC DNA]</scope>
    <source>
        <strain evidence="2 3">DSM 5900</strain>
    </source>
</reference>
<dbReference type="EMBL" id="RJKX01000014">
    <property type="protein sequence ID" value="ROP90726.1"/>
    <property type="molecule type" value="Genomic_DNA"/>
</dbReference>
<dbReference type="SUPFAM" id="SSF51556">
    <property type="entry name" value="Metallo-dependent hydrolases"/>
    <property type="match status" value="1"/>
</dbReference>
<proteinExistence type="predicted"/>